<dbReference type="SUPFAM" id="SSF53474">
    <property type="entry name" value="alpha/beta-Hydrolases"/>
    <property type="match status" value="1"/>
</dbReference>
<dbReference type="InterPro" id="IPR029058">
    <property type="entry name" value="AB_hydrolase_fold"/>
</dbReference>
<dbReference type="Pfam" id="PF07859">
    <property type="entry name" value="Abhydrolase_3"/>
    <property type="match status" value="1"/>
</dbReference>
<dbReference type="OrthoDB" id="408631at2759"/>
<dbReference type="AlphaFoldDB" id="A0A1L7XVZ1"/>
<sequence length="105" mass="12107">MDLQRYLSLLNIPNKERPDENAFPVWAELHGLPPAYLAMDGPDPLRDEGYLYEKLLREARVQARTDHYEMPNWLVQFPDLPTAGRAGIELATGVRWLLQVGKYTL</sequence>
<accession>A0A1L7XVZ1</accession>
<organism evidence="2 3">
    <name type="scientific">Phialocephala subalpina</name>
    <dbReference type="NCBI Taxonomy" id="576137"/>
    <lineage>
        <taxon>Eukaryota</taxon>
        <taxon>Fungi</taxon>
        <taxon>Dikarya</taxon>
        <taxon>Ascomycota</taxon>
        <taxon>Pezizomycotina</taxon>
        <taxon>Leotiomycetes</taxon>
        <taxon>Helotiales</taxon>
        <taxon>Mollisiaceae</taxon>
        <taxon>Phialocephala</taxon>
        <taxon>Phialocephala fortinii species complex</taxon>
    </lineage>
</organism>
<dbReference type="Gene3D" id="3.40.50.1820">
    <property type="entry name" value="alpha/beta hydrolase"/>
    <property type="match status" value="1"/>
</dbReference>
<gene>
    <name evidence="2" type="ORF">PAC_19045</name>
</gene>
<keyword evidence="3" id="KW-1185">Reference proteome</keyword>
<proteinExistence type="predicted"/>
<name>A0A1L7XVZ1_9HELO</name>
<evidence type="ECO:0000313" key="2">
    <source>
        <dbReference type="EMBL" id="CZR69145.1"/>
    </source>
</evidence>
<evidence type="ECO:0000313" key="3">
    <source>
        <dbReference type="Proteomes" id="UP000184330"/>
    </source>
</evidence>
<feature type="domain" description="Alpha/beta hydrolase fold-3" evidence="1">
    <location>
        <begin position="7"/>
        <end position="69"/>
    </location>
</feature>
<dbReference type="InterPro" id="IPR013094">
    <property type="entry name" value="AB_hydrolase_3"/>
</dbReference>
<evidence type="ECO:0000259" key="1">
    <source>
        <dbReference type="Pfam" id="PF07859"/>
    </source>
</evidence>
<reference evidence="2 3" key="1">
    <citation type="submission" date="2016-03" db="EMBL/GenBank/DDBJ databases">
        <authorList>
            <person name="Ploux O."/>
        </authorList>
    </citation>
    <scope>NUCLEOTIDE SEQUENCE [LARGE SCALE GENOMIC DNA]</scope>
    <source>
        <strain evidence="2 3">UAMH 11012</strain>
    </source>
</reference>
<protein>
    <recommendedName>
        <fullName evidence="1">Alpha/beta hydrolase fold-3 domain-containing protein</fullName>
    </recommendedName>
</protein>
<dbReference type="Proteomes" id="UP000184330">
    <property type="component" value="Unassembled WGS sequence"/>
</dbReference>
<dbReference type="GO" id="GO:0016787">
    <property type="term" value="F:hydrolase activity"/>
    <property type="evidence" value="ECO:0007669"/>
    <property type="project" value="InterPro"/>
</dbReference>
<dbReference type="EMBL" id="FJOG01000066">
    <property type="protein sequence ID" value="CZR69145.1"/>
    <property type="molecule type" value="Genomic_DNA"/>
</dbReference>